<comment type="caution">
    <text evidence="2">The sequence shown here is derived from an EMBL/GenBank/DDBJ whole genome shotgun (WGS) entry which is preliminary data.</text>
</comment>
<keyword evidence="3" id="KW-1185">Reference proteome</keyword>
<feature type="transmembrane region" description="Helical" evidence="1">
    <location>
        <begin position="115"/>
        <end position="140"/>
    </location>
</feature>
<dbReference type="OrthoDB" id="1446870at2"/>
<keyword evidence="1" id="KW-0472">Membrane</keyword>
<feature type="transmembrane region" description="Helical" evidence="1">
    <location>
        <begin position="41"/>
        <end position="62"/>
    </location>
</feature>
<name>A0A2S7KSV1_9FLAO</name>
<dbReference type="EMBL" id="MQUB01000001">
    <property type="protein sequence ID" value="PQB05709.1"/>
    <property type="molecule type" value="Genomic_DNA"/>
</dbReference>
<reference evidence="2 3" key="1">
    <citation type="submission" date="2016-11" db="EMBL/GenBank/DDBJ databases">
        <title>Trade-off between light-utilization and light-protection in marine flavobacteria.</title>
        <authorList>
            <person name="Kumagai Y."/>
        </authorList>
    </citation>
    <scope>NUCLEOTIDE SEQUENCE [LARGE SCALE GENOMIC DNA]</scope>
    <source>
        <strain evidence="2 3">NBRC 107741</strain>
    </source>
</reference>
<feature type="transmembrane region" description="Helical" evidence="1">
    <location>
        <begin position="16"/>
        <end position="35"/>
    </location>
</feature>
<protein>
    <submittedName>
        <fullName evidence="2">Uncharacterized protein</fullName>
    </submittedName>
</protein>
<evidence type="ECO:0000313" key="3">
    <source>
        <dbReference type="Proteomes" id="UP000239800"/>
    </source>
</evidence>
<gene>
    <name evidence="2" type="ORF">BST85_12970</name>
</gene>
<evidence type="ECO:0000313" key="2">
    <source>
        <dbReference type="EMBL" id="PQB05709.1"/>
    </source>
</evidence>
<dbReference type="AlphaFoldDB" id="A0A2S7KSV1"/>
<accession>A0A2S7KSV1</accession>
<feature type="transmembrane region" description="Helical" evidence="1">
    <location>
        <begin position="74"/>
        <end position="95"/>
    </location>
</feature>
<proteinExistence type="predicted"/>
<evidence type="ECO:0000256" key="1">
    <source>
        <dbReference type="SAM" id="Phobius"/>
    </source>
</evidence>
<keyword evidence="1" id="KW-0812">Transmembrane</keyword>
<dbReference type="Proteomes" id="UP000239800">
    <property type="component" value="Unassembled WGS sequence"/>
</dbReference>
<sequence length="145" mass="16113">MQISNYKHNGFKVTRILLLALLFIGIGSALELYLLDHYEDVQQLIPLLAIGVSLIAMAVLIARRTRFTEGLFRSIMVLTALSGAYGVFLHLQANFEFEQEMKPGAEPWDLFVESLSGALPALAPASLIAFALIGYAYYLLLIHQQ</sequence>
<dbReference type="RefSeq" id="WP_104813655.1">
    <property type="nucleotide sequence ID" value="NZ_MQUB01000001.1"/>
</dbReference>
<keyword evidence="1" id="KW-1133">Transmembrane helix</keyword>
<organism evidence="2 3">
    <name type="scientific">Aureitalea marina</name>
    <dbReference type="NCBI Taxonomy" id="930804"/>
    <lineage>
        <taxon>Bacteria</taxon>
        <taxon>Pseudomonadati</taxon>
        <taxon>Bacteroidota</taxon>
        <taxon>Flavobacteriia</taxon>
        <taxon>Flavobacteriales</taxon>
        <taxon>Flavobacteriaceae</taxon>
        <taxon>Aureitalea</taxon>
    </lineage>
</organism>